<dbReference type="InterPro" id="IPR029058">
    <property type="entry name" value="AB_hydrolase_fold"/>
</dbReference>
<evidence type="ECO:0000313" key="2">
    <source>
        <dbReference type="Proteomes" id="UP000237271"/>
    </source>
</evidence>
<reference evidence="1 2" key="1">
    <citation type="journal article" date="2017" name="Genome Biol. Evol.">
        <title>Phytophthora megakarya and P. palmivora, closely related causal agents of cacao black pod rot, underwent increases in genome sizes and gene numbers by different mechanisms.</title>
        <authorList>
            <person name="Ali S.S."/>
            <person name="Shao J."/>
            <person name="Lary D.J."/>
            <person name="Kronmiller B."/>
            <person name="Shen D."/>
            <person name="Strem M.D."/>
            <person name="Amoako-Attah I."/>
            <person name="Akrofi A.Y."/>
            <person name="Begoude B.A."/>
            <person name="Ten Hoopen G.M."/>
            <person name="Coulibaly K."/>
            <person name="Kebe B.I."/>
            <person name="Melnick R.L."/>
            <person name="Guiltinan M.J."/>
            <person name="Tyler B.M."/>
            <person name="Meinhardt L.W."/>
            <person name="Bailey B.A."/>
        </authorList>
    </citation>
    <scope>NUCLEOTIDE SEQUENCE [LARGE SCALE GENOMIC DNA]</scope>
    <source>
        <strain evidence="2">sbr112.9</strain>
    </source>
</reference>
<gene>
    <name evidence="1" type="ORF">PHPALM_16813</name>
</gene>
<dbReference type="PANTHER" id="PTHR22538">
    <property type="entry name" value="CILIA- AND FLAGELLA-ASSOCIATED PROTEIN 74"/>
    <property type="match status" value="1"/>
</dbReference>
<protein>
    <submittedName>
        <fullName evidence="1">Uncharacterized protein</fullName>
    </submittedName>
</protein>
<keyword evidence="2" id="KW-1185">Reference proteome</keyword>
<dbReference type="Proteomes" id="UP000237271">
    <property type="component" value="Unassembled WGS sequence"/>
</dbReference>
<dbReference type="PANTHER" id="PTHR22538:SF1">
    <property type="entry name" value="VWFD DOMAIN-CONTAINING PROTEIN"/>
    <property type="match status" value="1"/>
</dbReference>
<dbReference type="OrthoDB" id="113906at2759"/>
<accession>A0A2P4XNW1</accession>
<proteinExistence type="predicted"/>
<comment type="caution">
    <text evidence="1">The sequence shown here is derived from an EMBL/GenBank/DDBJ whole genome shotgun (WGS) entry which is preliminary data.</text>
</comment>
<evidence type="ECO:0000313" key="1">
    <source>
        <dbReference type="EMBL" id="POM67224.1"/>
    </source>
</evidence>
<name>A0A2P4XNW1_9STRA</name>
<dbReference type="EMBL" id="NCKW01009459">
    <property type="protein sequence ID" value="POM67224.1"/>
    <property type="molecule type" value="Genomic_DNA"/>
</dbReference>
<dbReference type="SUPFAM" id="SSF53474">
    <property type="entry name" value="alpha/beta-Hydrolases"/>
    <property type="match status" value="1"/>
</dbReference>
<sequence length="4458" mass="486298">MGIRSVIPLPNTYGIVICAQYHKELRVSLSTMQSRLLRSVVVFATLLAFPTEAVLIPAQTRQNSNSPAKWPSLRLEFSIKRNSMKVHDQSEFSMFATPSWSTDKASVRYDSLTNIAQDTKFYNYTEVDGSAYLSTSSANDNSSTPSVECFNPNLGKIPSINSIVSAINTATAVSRLSPSDDNGFECSSGNLFKVVVKGITFALCSSNSSRFTMRNSDLTITVKYIERDISIEPPTSNVGSLSGCSTSSLWSPVTSIGQTLLTGEPLTHHARKLGAGFDFSLGNSCSCKSKPRPCVFVHGLGIKKEMSRNRDRFYYWGDLDGHAPCCTSMKYTYLNTSGNPWTSDTLQQKVCNRVMAVSETSTNSTIADTIVVTHSMGNLMLAGAIANGKCKLDSSSTWVGLAGPMKGSMCSDFIQDSCAGKTTAVLETVAEVTGKCPPTTGLKSVPYEGGNHSSPKLDAAYKAAQKAYRKNVYAVMCGENYTGLVTLYQSVFWLLGKTVPHKSKMNDGMVEFDSCAAGFPESKFGNSYRDRFYKTKLNHFDMEFISGDALLDEAKMPVKCFECLLSMLISLLSVRTATFTKMRLSLGSLAVTLVTLLPFVAKTNAIDHSVLDAKHWNELKTGTPLSWPALRFHFSLKQDTMKVYGQTTFDMYANPIVLDNNKNVLYDVYATFTDSKALHNYTLVNRVEYSESTPFTTGSASGTPIPVVVCTDKEFDKLPAINSIVAAVNEVKVAGNGTTTCTTGSSYKTAMKGVDFTLCVTGTTGFSMQNKDMDITVEYLESHIDIQPPTMNSKEKCASKASSTSVTSIGHSLLTGEPISKDKPRKLRAALDLTLGRFSSCSCKSTPRPCIFIHGQGIQPEMEENQDSFPHYWGNLTDHAPCCSSMKYARLDTIHNAWTNESLQEQVCDRALAMSDSSTKTKIADTIVVTHSMGNLMFAGALANGLCKLASTSTWVGLAGPMKGSMASDFVQDSCAGNTNAALEKFGEITGKCPPKTSIKSLAYEGESYSSKKLDAAYKAAQKAYKENVYALMCGEGYSGLLSTYQAKFWILGRITPHKSKLNDGMVEFQSCAVGFESQFGDSYRDRFYRTKLNHFDMQFLAVVATFVIVIQSIAAQRTNLVVNQQRKLETGTKLEWPALRFHFTIKVDSMKVYDQTSFDMYANPTVLDANQDVLYDVYATFTQPKALHNYTLVDGIAYSEMTPFTTGSSSGIPTPQTVCLDTESGKLPAINSIVAAVNQATAVSGNGSTASTCATGSSYETTINGGDYTICVSGTTGFTMQGSDMDVSVEYLESHIVIQPPTMDATAAAKCKDLGLSSSVSAIGHALLTGEPMPTGPLLIIMAITTSLANLVIGETANWPSLEFHFTIKRSSMNIHGQSDFSMFAHPVVSDNGNNVLYDVFSSFTEDQTIHNYSLVNGAGYYSSVPKDGNSNPFVSCLNSDLGKLPSINDIIRAINEATAVSSVPESENGFIHCQSGNLFKVSVNRFDFALCTSASSGFTMQGINFDVNVKYLDSAVESSANKNVKNDCRTLATSSSITPIGRSLLTEQSVSAEVRKLKPALDFSLSRWLPCSCNSTPRPCIFIHGMGVEEEMPENQDNFTDYWGDHLVDRAPCCSSMKFTHLDTVNNTWTSGKQQQKVCDRALAVSDTSTDSTITDTIVVTHSMGNLMFAGAIANERCSLDTSSTWVALAAPMTESMASDFVQESCAGETNIVWEKIGNITGRCPPSSALKSLAYQGGEYSTDELDTAYTAAQEVYQKHVYAAMCSERYTGIPSKYQLQFWALGVMIPHLSDKNDGMVEFQSCAVGLPESDFGNTWESRFYQTKLNHYDMEFLSGDSLLSEDKMPRTLSSKMKSNMLMAFALLFVQVTTAQNWPSLRFHFTLKRNSMKIYGQSDFAMYANPFMSDNNEKILYDVFATFTEDKTLYNYTLINGITHTTSTPYSGSRTGDTTAISSVACLDSESRKLPAINSIVRAINDASAVSSVETQGISCNDGSLFKVSLNGIDFALCSSGSAGFKMHGSDMDIVVEFLESPIDIVLPTASVKTKCEKVASASSVTPIGKSLLTGQTFSSKTRNLKTAGSFSFRDKSTCTCKSTPRPCVFIHGLGVKDEMPENQDAFTDYWGKYLAGHGPCCSSMKFAHLNTVNNTWTSDSLQEKVCNRALTASNTSKELVISDTIVVTHSMGNLMFAGALSTGKCRLDSTSTWVGMAGPMLGSMCSDFVQDSCAGKTNIVWEKIGNITGRCPPNTGLKSLAYEGGSYSSQDLNTAYKAAQEVYRTNVSALMCGKSYTGLPSKYQAQFWGLGSMVPHKSKLNDGMVEFQSCATGFPESKFGTNYRDQFYVTKLNHYDMQFRAGDSLLDEEKMPLKWFDCLLIVVAFAIFIQLAAAQQNTNTDWPSLRFHFTLKRSSMKVHGLSDFSMYANPIMSDNDEKVIYDVFATFTQDTTLFNYTLIDGTPYASTSPYSGSSLDSSSATPSVTCVDSESGTLPAINSIMTAINKATALSSVSGKGSDAINCSSGNLFKVTIGGIDFVLCASGSSGFTMHGTDMDIDVEFLESPIDIHTPTIEPKTKCMKVVTSTLVTSIGKSLLTGKQISDNARNLKAAFNFSFRDKSTCSCKSTPRPCIFIHGLGVKTETSQNEDWFSYWGDSIIDHTPCCSSVKFAHLDTVNNTWTSKSLQEKVCNRALSVSKTSTKSVISDTIVVTHSMGNLMFAGALATKKCSLDSSSTWVGMAGPMIGSMASDFVQESCDGDTNVVWEEIGDITGRCPPNTGLKSLAYENGNYSSHRMNREYEAAQKAYQTNIYALMCGRSHSGLVSKYQAKFWVLGRSIPHKSKENDGMVEFQSCAHGFPESNFGDNYRDRFYKTKLNHYDMQFLAGDSVMDEDKMPVALAPATTTIIQNDMSNWPALRFDFTLKRSSMVTFGQSNFSMYANPILSDGTSKVRYNTFATFKDASTTYNYTFVDAVAFISKSSMENKTTPLITCLGSESGNLPPVNSIVAAINEATVVESDSSKRCSTGSLYKISINSIDFSLCTSGSTGFKMYGSDMNIAVEYLHQQVNILRPAVSVDCKTSVPSSTVTSIGKFLLARESSLPGQERNLKAEFDFTFWSDDSDDSDDEFQSSAHSNYDDSDHHYCSCKSTKRSCIFIHGMGIDKEEPTNIDSFDYYWGNLTDHAPCCSSIQYAVLDTVNNSWTNDTQQYKVCNRALAVSESSTEVVIKDTIIVTHSMGNLMLAGAIASGKCSLDSSTSWVGLAGPMKGSMGSDFVQASCAGETNDLLEQVANITGKCPPTTALVSLAYQGERFSSTEHNAAYTAAQEAYTTNVTALMCSEGYSGLVSKYQAEFWVLGAMVPHKSSDNDGMVEFESCAAGIPASQFGDTWRSKFYKTKLNHYDSEFLNGDGLLSEAKMPVCQCHYPDMVSMVLYLSVVFTTFVVLASQLVATANSIDFQQLLDRQWPPLRFRFKVKRSSMDIFGRTTFSVFASPNIIGDEDSVLYDIFATFQDDTTVYNYTCVKGAAYLQSTTADTKVPSTQCLQSELNDFPPINAIISGINKATPMSSVTTIRCNSDNLYKVSVNAIDFALCTTGKSKFTMYGRDMDIVVEYLKNPLNIVAPRLLTGSDDKLCEAYVEPSVISSFGQALLTGSPIVQESRKLAANFSLFSDDDDSDDDDCSCKSTPRPCIFIHGLGVKDEVPGLEDSLPYWGGSISKHAPCCTSIKYAHLNTVNNTWLNSTQQQQVCDRALAVSNSSTNDTIMDTIVVTHSMGSLILASGIAHGRCKLDPSSTWVSTAAPMLGSMASDYAQEVCAGDTNFIAEKLAEFKDQCPVQKATKSLAYKGGDYSNRKLDLAYKVAQEVYRTHVSAVMCSASYSGILSSYQASFWILGKMIPHKSKKNDGTVEFHSCAMGLNASTFGDTYKSRFYRTHLNHYDMQFRAGDAFWNKAKMPINTTVEWPSLRFNFTLKRSSMRIHAVSEFSMLADPVVSSDGAYVFYNVFATFMENEITHNYTLVDGAIYYSSRNNVTTLPTAKCLEPELDHLPPINTIVAAVNEAVPISNAPSGVKCSSNNLFKVSVNDIDYALCASGSGFKMYGSDIDFSVEYLDSFVNISKPVVNSNVLPECTISVAPSAVTPTGKSLLTGKSVASGALRRLKAEFDFSLGDDSPSCSCKSTPRPCIFIHGMGIPFELPDNQDSFGYWGNLTGHTPCCTTTNYAVLDTINNTWINATQQQKVCDRALAVSKTSKNSTISDTIVVTHSMGNLMLAGAIATGKCKLDSSSTWVGLAAPMKGSKASDFIQKSCAGKTNFILEKIVRDNGRCPPTTALKSMPYQGESYSTPELDAAFQAAQDVYRTQVSALMCSSSFFGLRSSDQTSLWTLGTLGHHHSLKNDGMVEFQSCAVGIPASKFGKTWRDRFYKTKLNHYDMQFKHGDGLFSKAMMPSRQNSTIMICNSSTVMVYSAKR</sequence>
<organism evidence="1 2">
    <name type="scientific">Phytophthora palmivora</name>
    <dbReference type="NCBI Taxonomy" id="4796"/>
    <lineage>
        <taxon>Eukaryota</taxon>
        <taxon>Sar</taxon>
        <taxon>Stramenopiles</taxon>
        <taxon>Oomycota</taxon>
        <taxon>Peronosporomycetes</taxon>
        <taxon>Peronosporales</taxon>
        <taxon>Peronosporaceae</taxon>
        <taxon>Phytophthora</taxon>
    </lineage>
</organism>
<dbReference type="Gene3D" id="3.40.50.1820">
    <property type="entry name" value="alpha/beta hydrolase"/>
    <property type="match status" value="8"/>
</dbReference>